<dbReference type="InterPro" id="IPR011330">
    <property type="entry name" value="Glyco_hydro/deAcase_b/a-brl"/>
</dbReference>
<dbReference type="CDD" id="cd10796">
    <property type="entry name" value="GH57N_APU"/>
    <property type="match status" value="1"/>
</dbReference>
<dbReference type="SUPFAM" id="SSF88713">
    <property type="entry name" value="Glycoside hydrolase/deacetylase"/>
    <property type="match status" value="1"/>
</dbReference>
<gene>
    <name evidence="5" type="ORF">D5R97_10445</name>
</gene>
<name>A0A424Y971_9FIRM</name>
<keyword evidence="5" id="KW-0378">Hydrolase</keyword>
<accession>A0A424Y971</accession>
<evidence type="ECO:0000313" key="6">
    <source>
        <dbReference type="Proteomes" id="UP000285138"/>
    </source>
</evidence>
<dbReference type="InterPro" id="IPR004300">
    <property type="entry name" value="Glyco_hydro_57_N"/>
</dbReference>
<dbReference type="AlphaFoldDB" id="A0A424Y971"/>
<evidence type="ECO:0000256" key="3">
    <source>
        <dbReference type="RuleBase" id="RU361196"/>
    </source>
</evidence>
<protein>
    <submittedName>
        <fullName evidence="5">Glycoside hydrolase</fullName>
    </submittedName>
</protein>
<comment type="similarity">
    <text evidence="1 3">Belongs to the glycosyl hydrolase 57 family.</text>
</comment>
<evidence type="ECO:0000313" key="5">
    <source>
        <dbReference type="EMBL" id="RQD72747.1"/>
    </source>
</evidence>
<reference evidence="5 6" key="1">
    <citation type="submission" date="2018-08" db="EMBL/GenBank/DDBJ databases">
        <title>The metabolism and importance of syntrophic acetate oxidation coupled to methane or sulfide production in haloalkaline environments.</title>
        <authorList>
            <person name="Timmers P.H.A."/>
            <person name="Vavourakis C.D."/>
            <person name="Sorokin D.Y."/>
            <person name="Sinninghe Damste J.S."/>
            <person name="Muyzer G."/>
            <person name="Stams A.J.M."/>
            <person name="Plugge C.M."/>
        </authorList>
    </citation>
    <scope>NUCLEOTIDE SEQUENCE [LARGE SCALE GENOMIC DNA]</scope>
    <source>
        <strain evidence="5">MSAO_Bac1</strain>
    </source>
</reference>
<evidence type="ECO:0000259" key="4">
    <source>
        <dbReference type="Pfam" id="PF03065"/>
    </source>
</evidence>
<dbReference type="Proteomes" id="UP000285138">
    <property type="component" value="Unassembled WGS sequence"/>
</dbReference>
<dbReference type="Pfam" id="PF03065">
    <property type="entry name" value="Glyco_hydro_57"/>
    <property type="match status" value="1"/>
</dbReference>
<dbReference type="GO" id="GO:0016787">
    <property type="term" value="F:hydrolase activity"/>
    <property type="evidence" value="ECO:0007669"/>
    <property type="project" value="UniProtKB-KW"/>
</dbReference>
<dbReference type="PANTHER" id="PTHR36306">
    <property type="entry name" value="ALPHA-AMYLASE-RELATED-RELATED"/>
    <property type="match status" value="1"/>
</dbReference>
<dbReference type="InterPro" id="IPR052046">
    <property type="entry name" value="GH57_Enzymes"/>
</dbReference>
<dbReference type="GO" id="GO:0005975">
    <property type="term" value="P:carbohydrate metabolic process"/>
    <property type="evidence" value="ECO:0007669"/>
    <property type="project" value="InterPro"/>
</dbReference>
<dbReference type="PANTHER" id="PTHR36306:SF1">
    <property type="entry name" value="ALPHA-AMYLASE-RELATED"/>
    <property type="match status" value="1"/>
</dbReference>
<keyword evidence="2 3" id="KW-0119">Carbohydrate metabolism</keyword>
<feature type="domain" description="Glycoside hydrolase family 57 N-terminal" evidence="4">
    <location>
        <begin position="9"/>
        <end position="435"/>
    </location>
</feature>
<organism evidence="5 6">
    <name type="scientific">Candidatus Syntrophonatronum acetioxidans</name>
    <dbReference type="NCBI Taxonomy" id="1795816"/>
    <lineage>
        <taxon>Bacteria</taxon>
        <taxon>Bacillati</taxon>
        <taxon>Bacillota</taxon>
        <taxon>Clostridia</taxon>
        <taxon>Eubacteriales</taxon>
        <taxon>Syntrophomonadaceae</taxon>
        <taxon>Candidatus Syntrophonatronum</taxon>
    </lineage>
</organism>
<proteinExistence type="inferred from homology"/>
<dbReference type="EMBL" id="QZAA01000298">
    <property type="protein sequence ID" value="RQD72747.1"/>
    <property type="molecule type" value="Genomic_DNA"/>
</dbReference>
<evidence type="ECO:0000256" key="2">
    <source>
        <dbReference type="ARBA" id="ARBA00023277"/>
    </source>
</evidence>
<dbReference type="InterPro" id="IPR027291">
    <property type="entry name" value="Glyco_hydro_38_N_sf"/>
</dbReference>
<sequence>MSQRPLNIAFVWNQHQPFYKDTVRNEYIMPWVRLHGCKDYYQMAAILKEYPTIRATFNLTPALIEQVEDYLEGEAVDYYLLVMKPVRSLNTREKRFLLHHYFDIHWDRVISQHPRYYQLLEKQGKKREPAHLEKIIEEFTNQDYLDLQVWFNLVWIDPELRDKDPFLKGLVEKGSNFTEEEKTTLLSKQWNILKKIIPEHREMQDKGQIEVITTAYYHPILPLLIDTDSALRSAPGLSLPEKFAHPEDAWEQTKRAVDHYQEYFGYKPYGFWPPEQAVSPEVITQLADLGFKWTISDEEILAKSLGTEIDRDEYGHVTNPQVLYQPYKVNINGKEITMIFRDHYLSDRIGFTYHHMSVHDAVNDLHHRLHKIRENLEGHSGNYLATISLDGENAWEWYPNDKKDFLHLLYRRLSDDPLLHTVTVNNYLEVNPPRQKLNYLFTGSWVHHNLTRWIGTRNKNTMWEYLRRTRRDFQREVDKGADPEKIKKAREGLFMAEGSDFAWWVDSTSYYLAAPFEALFRKHLSNVYKSLHLKVPEYLEEPIMEAPEEEGRWQYDPLAGPAAMAPTLNQR</sequence>
<dbReference type="Gene3D" id="3.20.110.10">
    <property type="entry name" value="Glycoside hydrolase 38, N terminal domain"/>
    <property type="match status" value="1"/>
</dbReference>
<evidence type="ECO:0000256" key="1">
    <source>
        <dbReference type="ARBA" id="ARBA00006821"/>
    </source>
</evidence>
<comment type="caution">
    <text evidence="5">The sequence shown here is derived from an EMBL/GenBank/DDBJ whole genome shotgun (WGS) entry which is preliminary data.</text>
</comment>